<feature type="region of interest" description="Disordered" evidence="1">
    <location>
        <begin position="457"/>
        <end position="476"/>
    </location>
</feature>
<feature type="chain" id="PRO_5014131927" evidence="2">
    <location>
        <begin position="29"/>
        <end position="476"/>
    </location>
</feature>
<dbReference type="InterPro" id="IPR006045">
    <property type="entry name" value="Cupin_1"/>
</dbReference>
<keyword evidence="5" id="KW-1185">Reference proteome</keyword>
<sequence length="476" mass="52803">MALRTNLSAAALLFALVVLTACRQQAAAGEGSFWEEEMDGQEGDAAGRGLFILGKFQQVVKTAGGEVKVVRGHRWKGDLNPMHIGFVSMKPNTLFIPQYIDANMILFVRSGKMKVGWMHKDKVVERRLKSGDISLVPAGSTFYIVNTCDQHKLQIIASIEYSQTLTFGSYQSFFVAGGANPASVLAGFDRKTLTAAFNVSGEELAGLWRQTGGPIVFLNHETISRIENSSSNEEEAIDEDDNYENESTADQLREMEEEEEEEEEDGDDEERPWSWRKILKPLMEKVKERRRHRPARSTTKAFNLYNKERDFENSYGWTLAVDEHDYKPLATSGVGVYLVNLSEVTSEYGVVLGGSGEIQVVFPNGSTAMNAAVEEGDVFWIPRYFPFCQLASRGAHMEFFGFTTSARRNRPQFLAGASSVLRSMPAPELAAAFDVSEEELGRVLKAQEEKVILPIGSGEAEEDGGGVGTMKRRMSL</sequence>
<protein>
    <submittedName>
        <fullName evidence="4">Vicilin-like antimicrobial peptides 2-2</fullName>
    </submittedName>
</protein>
<dbReference type="CDD" id="cd02244">
    <property type="entry name" value="cupin_7S_vicilin-like_N"/>
    <property type="match status" value="1"/>
</dbReference>
<dbReference type="STRING" id="1088818.A0A2I0A6F4"/>
<dbReference type="SUPFAM" id="SSF51182">
    <property type="entry name" value="RmlC-like cupins"/>
    <property type="match status" value="1"/>
</dbReference>
<dbReference type="OrthoDB" id="2019862at2759"/>
<keyword evidence="2" id="KW-0732">Signal</keyword>
<feature type="domain" description="Cupin type-1" evidence="3">
    <location>
        <begin position="302"/>
        <end position="441"/>
    </location>
</feature>
<evidence type="ECO:0000259" key="3">
    <source>
        <dbReference type="SMART" id="SM00835"/>
    </source>
</evidence>
<dbReference type="PROSITE" id="PS51257">
    <property type="entry name" value="PROKAR_LIPOPROTEIN"/>
    <property type="match status" value="1"/>
</dbReference>
<dbReference type="InterPro" id="IPR050253">
    <property type="entry name" value="Seed_Storage-Functional"/>
</dbReference>
<dbReference type="PANTHER" id="PTHR31189">
    <property type="entry name" value="OS03G0336100 PROTEIN-RELATED"/>
    <property type="match status" value="1"/>
</dbReference>
<accession>A0A2I0A6F4</accession>
<dbReference type="EMBL" id="KZ452014">
    <property type="protein sequence ID" value="PKA51119.1"/>
    <property type="molecule type" value="Genomic_DNA"/>
</dbReference>
<evidence type="ECO:0000256" key="1">
    <source>
        <dbReference type="SAM" id="MobiDB-lite"/>
    </source>
</evidence>
<dbReference type="SMART" id="SM00835">
    <property type="entry name" value="Cupin_1"/>
    <property type="match status" value="2"/>
</dbReference>
<name>A0A2I0A6F4_9ASPA</name>
<feature type="domain" description="Cupin type-1" evidence="3">
    <location>
        <begin position="51"/>
        <end position="205"/>
    </location>
</feature>
<dbReference type="CDD" id="cd02245">
    <property type="entry name" value="cupin_7S_vicilin-like_C"/>
    <property type="match status" value="1"/>
</dbReference>
<feature type="compositionally biased region" description="Acidic residues" evidence="1">
    <location>
        <begin position="255"/>
        <end position="270"/>
    </location>
</feature>
<evidence type="ECO:0000256" key="2">
    <source>
        <dbReference type="SAM" id="SignalP"/>
    </source>
</evidence>
<gene>
    <name evidence="4" type="primary">AMP2-2</name>
    <name evidence="4" type="ORF">AXF42_Ash010559</name>
</gene>
<dbReference type="InterPro" id="IPR011051">
    <property type="entry name" value="RmlC_Cupin_sf"/>
</dbReference>
<proteinExistence type="predicted"/>
<feature type="compositionally biased region" description="Acidic residues" evidence="1">
    <location>
        <begin position="232"/>
        <end position="244"/>
    </location>
</feature>
<dbReference type="InterPro" id="IPR014710">
    <property type="entry name" value="RmlC-like_jellyroll"/>
</dbReference>
<feature type="signal peptide" evidence="2">
    <location>
        <begin position="1"/>
        <end position="28"/>
    </location>
</feature>
<dbReference type="PANTHER" id="PTHR31189:SF2">
    <property type="entry name" value="RMLC-LIKE CUPINS SUPERFAMILY PROTEIN"/>
    <property type="match status" value="1"/>
</dbReference>
<feature type="region of interest" description="Disordered" evidence="1">
    <location>
        <begin position="227"/>
        <end position="273"/>
    </location>
</feature>
<dbReference type="Pfam" id="PF00190">
    <property type="entry name" value="Cupin_1"/>
    <property type="match status" value="2"/>
</dbReference>
<reference evidence="4 5" key="1">
    <citation type="journal article" date="2017" name="Nature">
        <title>The Apostasia genome and the evolution of orchids.</title>
        <authorList>
            <person name="Zhang G.Q."/>
            <person name="Liu K.W."/>
            <person name="Li Z."/>
            <person name="Lohaus R."/>
            <person name="Hsiao Y.Y."/>
            <person name="Niu S.C."/>
            <person name="Wang J.Y."/>
            <person name="Lin Y.C."/>
            <person name="Xu Q."/>
            <person name="Chen L.J."/>
            <person name="Yoshida K."/>
            <person name="Fujiwara S."/>
            <person name="Wang Z.W."/>
            <person name="Zhang Y.Q."/>
            <person name="Mitsuda N."/>
            <person name="Wang M."/>
            <person name="Liu G.H."/>
            <person name="Pecoraro L."/>
            <person name="Huang H.X."/>
            <person name="Xiao X.J."/>
            <person name="Lin M."/>
            <person name="Wu X.Y."/>
            <person name="Wu W.L."/>
            <person name="Chen Y.Y."/>
            <person name="Chang S.B."/>
            <person name="Sakamoto S."/>
            <person name="Ohme-Takagi M."/>
            <person name="Yagi M."/>
            <person name="Zeng S.J."/>
            <person name="Shen C.Y."/>
            <person name="Yeh C.M."/>
            <person name="Luo Y.B."/>
            <person name="Tsai W.C."/>
            <person name="Van de Peer Y."/>
            <person name="Liu Z.J."/>
        </authorList>
    </citation>
    <scope>NUCLEOTIDE SEQUENCE [LARGE SCALE GENOMIC DNA]</scope>
    <source>
        <strain evidence="5">cv. Shenzhen</strain>
        <tissue evidence="4">Stem</tissue>
    </source>
</reference>
<organism evidence="4 5">
    <name type="scientific">Apostasia shenzhenica</name>
    <dbReference type="NCBI Taxonomy" id="1088818"/>
    <lineage>
        <taxon>Eukaryota</taxon>
        <taxon>Viridiplantae</taxon>
        <taxon>Streptophyta</taxon>
        <taxon>Embryophyta</taxon>
        <taxon>Tracheophyta</taxon>
        <taxon>Spermatophyta</taxon>
        <taxon>Magnoliopsida</taxon>
        <taxon>Liliopsida</taxon>
        <taxon>Asparagales</taxon>
        <taxon>Orchidaceae</taxon>
        <taxon>Apostasioideae</taxon>
        <taxon>Apostasia</taxon>
    </lineage>
</organism>
<dbReference type="AlphaFoldDB" id="A0A2I0A6F4"/>
<evidence type="ECO:0000313" key="4">
    <source>
        <dbReference type="EMBL" id="PKA51119.1"/>
    </source>
</evidence>
<dbReference type="Proteomes" id="UP000236161">
    <property type="component" value="Unassembled WGS sequence"/>
</dbReference>
<evidence type="ECO:0000313" key="5">
    <source>
        <dbReference type="Proteomes" id="UP000236161"/>
    </source>
</evidence>
<dbReference type="Gene3D" id="2.60.120.10">
    <property type="entry name" value="Jelly Rolls"/>
    <property type="match status" value="2"/>
</dbReference>